<keyword evidence="9" id="KW-1185">Reference proteome</keyword>
<dbReference type="Pfam" id="PF05977">
    <property type="entry name" value="MFS_3"/>
    <property type="match status" value="1"/>
</dbReference>
<dbReference type="Proteomes" id="UP000199213">
    <property type="component" value="Unassembled WGS sequence"/>
</dbReference>
<evidence type="ECO:0000256" key="7">
    <source>
        <dbReference type="SAM" id="Phobius"/>
    </source>
</evidence>
<dbReference type="InterPro" id="IPR036259">
    <property type="entry name" value="MFS_trans_sf"/>
</dbReference>
<dbReference type="CDD" id="cd06173">
    <property type="entry name" value="MFS_MefA_like"/>
    <property type="match status" value="1"/>
</dbReference>
<dbReference type="EMBL" id="FNFM01000003">
    <property type="protein sequence ID" value="SDJ97106.1"/>
    <property type="molecule type" value="Genomic_DNA"/>
</dbReference>
<feature type="transmembrane region" description="Helical" evidence="7">
    <location>
        <begin position="190"/>
        <end position="214"/>
    </location>
</feature>
<feature type="transmembrane region" description="Helical" evidence="7">
    <location>
        <begin position="331"/>
        <end position="354"/>
    </location>
</feature>
<feature type="transmembrane region" description="Helical" evidence="7">
    <location>
        <begin position="411"/>
        <end position="438"/>
    </location>
</feature>
<feature type="transmembrane region" description="Helical" evidence="7">
    <location>
        <begin position="63"/>
        <end position="86"/>
    </location>
</feature>
<feature type="transmembrane region" description="Helical" evidence="7">
    <location>
        <begin position="92"/>
        <end position="113"/>
    </location>
</feature>
<dbReference type="AlphaFoldDB" id="A0A1G8Y2T8"/>
<keyword evidence="6 7" id="KW-0472">Membrane</keyword>
<keyword evidence="4 7" id="KW-0812">Transmembrane</keyword>
<proteinExistence type="predicted"/>
<dbReference type="GO" id="GO:0005886">
    <property type="term" value="C:plasma membrane"/>
    <property type="evidence" value="ECO:0007669"/>
    <property type="project" value="UniProtKB-SubCell"/>
</dbReference>
<keyword evidence="3" id="KW-1003">Cell membrane</keyword>
<dbReference type="InterPro" id="IPR010290">
    <property type="entry name" value="TM_effector"/>
</dbReference>
<evidence type="ECO:0000256" key="3">
    <source>
        <dbReference type="ARBA" id="ARBA00022475"/>
    </source>
</evidence>
<keyword evidence="5 7" id="KW-1133">Transmembrane helix</keyword>
<dbReference type="PANTHER" id="PTHR23513:SF9">
    <property type="entry name" value="ENTEROBACTIN EXPORTER ENTS"/>
    <property type="match status" value="1"/>
</dbReference>
<protein>
    <submittedName>
        <fullName evidence="8">Predicted arabinose efflux permease, MFS family</fullName>
    </submittedName>
</protein>
<evidence type="ECO:0000256" key="4">
    <source>
        <dbReference type="ARBA" id="ARBA00022692"/>
    </source>
</evidence>
<evidence type="ECO:0000256" key="1">
    <source>
        <dbReference type="ARBA" id="ARBA00004429"/>
    </source>
</evidence>
<evidence type="ECO:0000313" key="8">
    <source>
        <dbReference type="EMBL" id="SDJ97106.1"/>
    </source>
</evidence>
<feature type="transmembrane region" description="Helical" evidence="7">
    <location>
        <begin position="269"/>
        <end position="290"/>
    </location>
</feature>
<evidence type="ECO:0000313" key="9">
    <source>
        <dbReference type="Proteomes" id="UP000199213"/>
    </source>
</evidence>
<evidence type="ECO:0000256" key="5">
    <source>
        <dbReference type="ARBA" id="ARBA00022989"/>
    </source>
</evidence>
<comment type="subcellular location">
    <subcellularLocation>
        <location evidence="1">Cell inner membrane</location>
        <topology evidence="1">Multi-pass membrane protein</topology>
    </subcellularLocation>
</comment>
<evidence type="ECO:0000256" key="2">
    <source>
        <dbReference type="ARBA" id="ARBA00022448"/>
    </source>
</evidence>
<keyword evidence="2" id="KW-0813">Transport</keyword>
<sequence>MLDHCGKCYCVAPRVIAESFDDAAGRGGDSGIRRVRRERTSMKVCDRLLDTRPMRSSTAFRRWWAGSTLSVFGGQLTTVAVLYQTWETTGSSLAVGSVGIARAVPAVLFGLLGGSVADTVDRRRLVLLTTSGQFACAGALTLQALAGLGSWWLLLMLVAAQESCSATGAPARRSFTARLLPDRQLPAGMALNHLGMQTAVLSGPALAGVVIAARGVEGCYLLNAMTFAAAFHAVLRLPSMPPVSGGTRRKPGAIGAGLRFVASRPELHGAFLTDVLATVLAMPTVLFPMINEQRFGGSPETLGLFWSALSLGGIAAGLASGLITRLYRPGVVMLAAAGVWAVALTGFGVAQQLWLLLGCLTLGGAADTISVISRGTLVQLAIPDSHRGRISSVDHIVGSAGPDLGEFRGGLVAGATSATFAAVSGALCCGLGILTLAVTNRPLRRFTLPNHPNGRALEHG</sequence>
<evidence type="ECO:0000256" key="6">
    <source>
        <dbReference type="ARBA" id="ARBA00023136"/>
    </source>
</evidence>
<name>A0A1G8Y2T8_ACTMZ</name>
<dbReference type="Gene3D" id="1.20.1250.20">
    <property type="entry name" value="MFS general substrate transporter like domains"/>
    <property type="match status" value="1"/>
</dbReference>
<accession>A0A1G8Y2T8</accession>
<gene>
    <name evidence="8" type="ORF">SAMN04487820_103220</name>
</gene>
<dbReference type="SUPFAM" id="SSF103473">
    <property type="entry name" value="MFS general substrate transporter"/>
    <property type="match status" value="1"/>
</dbReference>
<organism evidence="8 9">
    <name type="scientific">Actinopolyspora mzabensis</name>
    <dbReference type="NCBI Taxonomy" id="995066"/>
    <lineage>
        <taxon>Bacteria</taxon>
        <taxon>Bacillati</taxon>
        <taxon>Actinomycetota</taxon>
        <taxon>Actinomycetes</taxon>
        <taxon>Actinopolysporales</taxon>
        <taxon>Actinopolysporaceae</taxon>
        <taxon>Actinopolyspora</taxon>
    </lineage>
</organism>
<feature type="transmembrane region" description="Helical" evidence="7">
    <location>
        <begin position="302"/>
        <end position="324"/>
    </location>
</feature>
<dbReference type="PANTHER" id="PTHR23513">
    <property type="entry name" value="INTEGRAL MEMBRANE EFFLUX PROTEIN-RELATED"/>
    <property type="match status" value="1"/>
</dbReference>
<reference evidence="9" key="1">
    <citation type="submission" date="2016-10" db="EMBL/GenBank/DDBJ databases">
        <authorList>
            <person name="Varghese N."/>
            <person name="Submissions S."/>
        </authorList>
    </citation>
    <scope>NUCLEOTIDE SEQUENCE [LARGE SCALE GENOMIC DNA]</scope>
    <source>
        <strain evidence="9">DSM 45460</strain>
    </source>
</reference>